<feature type="region of interest" description="Disordered" evidence="1">
    <location>
        <begin position="1"/>
        <end position="32"/>
    </location>
</feature>
<sequence>MNSYISAAARTDRSAEPAGYVSTGRPAATPTGYVSPVTRSGAGSYVSSDWVRAA</sequence>
<gene>
    <name evidence="2" type="ORF">PA27867_0738</name>
</gene>
<evidence type="ECO:0000313" key="3">
    <source>
        <dbReference type="Proteomes" id="UP000092582"/>
    </source>
</evidence>
<accession>A0A1B1BGG1</accession>
<evidence type="ECO:0000256" key="1">
    <source>
        <dbReference type="SAM" id="MobiDB-lite"/>
    </source>
</evidence>
<name>A0A1B1BGG1_9MICO</name>
<evidence type="ECO:0000313" key="2">
    <source>
        <dbReference type="EMBL" id="ANP71705.1"/>
    </source>
</evidence>
<proteinExistence type="predicted"/>
<dbReference type="STRING" id="670052.PA27867_0738"/>
<dbReference type="RefSeq" id="WP_157109103.1">
    <property type="nucleotide sequence ID" value="NZ_CP016282.1"/>
</dbReference>
<dbReference type="OrthoDB" id="9889942at2"/>
<dbReference type="EMBL" id="CP016282">
    <property type="protein sequence ID" value="ANP71705.1"/>
    <property type="molecule type" value="Genomic_DNA"/>
</dbReference>
<dbReference type="KEGG" id="cart:PA27867_0738"/>
<dbReference type="AlphaFoldDB" id="A0A1B1BGG1"/>
<protein>
    <submittedName>
        <fullName evidence="2">Uncharacterized protein</fullName>
    </submittedName>
</protein>
<reference evidence="2 3" key="1">
    <citation type="submission" date="2016-06" db="EMBL/GenBank/DDBJ databases">
        <title>Genome sequencing of Cryobacterium arcticum PAMC 27867.</title>
        <authorList>
            <person name="Lee J."/>
            <person name="Kim O.-S."/>
        </authorList>
    </citation>
    <scope>NUCLEOTIDE SEQUENCE [LARGE SCALE GENOMIC DNA]</scope>
    <source>
        <strain evidence="2 3">PAMC 27867</strain>
    </source>
</reference>
<keyword evidence="3" id="KW-1185">Reference proteome</keyword>
<organism evidence="2 3">
    <name type="scientific">Cryobacterium arcticum</name>
    <dbReference type="NCBI Taxonomy" id="670052"/>
    <lineage>
        <taxon>Bacteria</taxon>
        <taxon>Bacillati</taxon>
        <taxon>Actinomycetota</taxon>
        <taxon>Actinomycetes</taxon>
        <taxon>Micrococcales</taxon>
        <taxon>Microbacteriaceae</taxon>
        <taxon>Cryobacterium</taxon>
    </lineage>
</organism>
<dbReference type="Proteomes" id="UP000092582">
    <property type="component" value="Chromosome 1"/>
</dbReference>